<organism evidence="1 2">
    <name type="scientific">Cupriavidus necator (strain ATCC 17699 / DSM 428 / KCTC 22496 / NCIMB 10442 / H16 / Stanier 337)</name>
    <name type="common">Ralstonia eutropha</name>
    <dbReference type="NCBI Taxonomy" id="381666"/>
    <lineage>
        <taxon>Bacteria</taxon>
        <taxon>Pseudomonadati</taxon>
        <taxon>Pseudomonadota</taxon>
        <taxon>Betaproteobacteria</taxon>
        <taxon>Burkholderiales</taxon>
        <taxon>Burkholderiaceae</taxon>
        <taxon>Cupriavidus</taxon>
    </lineage>
</organism>
<sequence length="738" mass="83091">MVLPLGTKAVGFEQPPKYGARTDHEQSFEVSYFAAAGGLIGMQRNSAKLNRSSSREPKALFQRNKEELEDYWLSEHSQFKDVRWEFTPTTPGLKKTASTINWSIELFDGSKLTDPHHAARLHWSKTLLLTLLKMPAEGVPTMVGGVSAHQQSFKWLLSWMAINGYHVPSQLTAGVVSRYIDELPQFMLDCTDEEKITVSVARRALEALANLWRQRIPMAQMGIESISIDPFFRKSLASIADECAGQSVGWIKPIPDEVAVPMFNEALWFLSQPAEDILRLVAILAQHPNEGRAQRIKRMRRDLRRFEFGSGKDSSEPWHRPLAELPSDMYGESAAHRTTRMLAYDLLGACAIIVQGMSGMRISEICGLKGGIDPVSGLPSNVRLESSSRGLYEWFLVRSLLSKTKEGPPIEVDWVLGMRPEGSNEIPPAIRALQVLNRLFSLWRDHAVTDRLILQWRGHASLSHPSGTLKPILSDSLRKAMRDFIVDWVNLTALPNESRQKVSDGELIPWRESKGKIFSSHMLRKTWASFTLAANPSLLGAIQMQFHHLNMAVTEGGYIGNNPLQVEALDSVSRQRRNLLIYEMATGDSIAAGRMAQTLGDSIAEFKDDLGELPTSERWRIVDEWADNQELQFFFTEYATCCPVKTSEMRCHEISNTSLWFRRYPNFATRDSSVCAGCACAIIDKSHIAFWSERFTKSQIAIREAEAVGKMNGFRVILERAEQAKKILRKLGVNVSEL</sequence>
<protein>
    <submittedName>
        <fullName evidence="1">Integrase</fullName>
    </submittedName>
</protein>
<dbReference type="EMBL" id="CP039287">
    <property type="protein sequence ID" value="QCB99893.1"/>
    <property type="molecule type" value="Genomic_DNA"/>
</dbReference>
<evidence type="ECO:0000313" key="2">
    <source>
        <dbReference type="Proteomes" id="UP000296079"/>
    </source>
</evidence>
<reference evidence="1 2" key="1">
    <citation type="submission" date="2019-04" db="EMBL/GenBank/DDBJ databases">
        <title>Long-read de novo sequencing of Cupriavidus necator H16.</title>
        <authorList>
            <person name="Little G.T."/>
            <person name="Ehsaan M."/>
            <person name="Arenas-Lopez C."/>
            <person name="Jawed K."/>
            <person name="Winzer K."/>
            <person name="Kovacs K."/>
            <person name="Malys N."/>
            <person name="Minton N.P."/>
        </authorList>
    </citation>
    <scope>NUCLEOTIDE SEQUENCE [LARGE SCALE GENOMIC DNA]</scope>
    <source>
        <strain evidence="1 2">H16</strain>
    </source>
</reference>
<evidence type="ECO:0000313" key="1">
    <source>
        <dbReference type="EMBL" id="QCB99893.1"/>
    </source>
</evidence>
<dbReference type="RefSeq" id="WP_136227742.1">
    <property type="nucleotide sequence ID" value="NC_008313.1"/>
</dbReference>
<dbReference type="AlphaFoldDB" id="A0AAE5ZC34"/>
<dbReference type="InterPro" id="IPR013762">
    <property type="entry name" value="Integrase-like_cat_sf"/>
</dbReference>
<dbReference type="GO" id="GO:0015074">
    <property type="term" value="P:DNA integration"/>
    <property type="evidence" value="ECO:0007669"/>
    <property type="project" value="InterPro"/>
</dbReference>
<dbReference type="Proteomes" id="UP000296079">
    <property type="component" value="Chromosome 1"/>
</dbReference>
<dbReference type="Gene3D" id="1.10.443.10">
    <property type="entry name" value="Intergrase catalytic core"/>
    <property type="match status" value="1"/>
</dbReference>
<name>A0AAE5ZC34_CUPNH</name>
<gene>
    <name evidence="1" type="ORF">E6A55_04160</name>
</gene>
<proteinExistence type="predicted"/>
<accession>A0AAE5ZC34</accession>
<dbReference type="GO" id="GO:0003677">
    <property type="term" value="F:DNA binding"/>
    <property type="evidence" value="ECO:0007669"/>
    <property type="project" value="InterPro"/>
</dbReference>
<dbReference type="GO" id="GO:0006310">
    <property type="term" value="P:DNA recombination"/>
    <property type="evidence" value="ECO:0007669"/>
    <property type="project" value="InterPro"/>
</dbReference>